<dbReference type="OrthoDB" id="5372426at2"/>
<evidence type="ECO:0000313" key="1">
    <source>
        <dbReference type="EMBL" id="REE83732.1"/>
    </source>
</evidence>
<evidence type="ECO:0000313" key="2">
    <source>
        <dbReference type="Proteomes" id="UP000256429"/>
    </source>
</evidence>
<dbReference type="EMBL" id="QTTQ01000009">
    <property type="protein sequence ID" value="REE83732.1"/>
    <property type="molecule type" value="Genomic_DNA"/>
</dbReference>
<organism evidence="1 2">
    <name type="scientific">Lutibacter oceani</name>
    <dbReference type="NCBI Taxonomy" id="1853311"/>
    <lineage>
        <taxon>Bacteria</taxon>
        <taxon>Pseudomonadati</taxon>
        <taxon>Bacteroidota</taxon>
        <taxon>Flavobacteriia</taxon>
        <taxon>Flavobacteriales</taxon>
        <taxon>Flavobacteriaceae</taxon>
        <taxon>Lutibacter</taxon>
    </lineage>
</organism>
<dbReference type="PROSITE" id="PS51257">
    <property type="entry name" value="PROKAR_LIPOPROTEIN"/>
    <property type="match status" value="1"/>
</dbReference>
<protein>
    <submittedName>
        <fullName evidence="1">Uncharacterized protein</fullName>
    </submittedName>
</protein>
<gene>
    <name evidence="1" type="ORF">BX611_1027</name>
</gene>
<name>A0A3D9S598_9FLAO</name>
<keyword evidence="2" id="KW-1185">Reference proteome</keyword>
<dbReference type="AlphaFoldDB" id="A0A3D9S598"/>
<reference evidence="1 2" key="1">
    <citation type="submission" date="2018-08" db="EMBL/GenBank/DDBJ databases">
        <title>Genomic Encyclopedia of Type Strains, Phase III (KMG-III): the genomes of soil and plant-associated and newly described type strains.</title>
        <authorList>
            <person name="Whitman W."/>
        </authorList>
    </citation>
    <scope>NUCLEOTIDE SEQUENCE [LARGE SCALE GENOMIC DNA]</scope>
    <source>
        <strain evidence="1 2">325-5</strain>
    </source>
</reference>
<accession>A0A3D9S598</accession>
<sequence length="300" mass="34472">MKKINIILALFIITISCKGNENKPADSLAVKIEQNKLKRYQVESGIIHFTSTISGKILGSTMTGTGTETIYFKDWGAIELKDEKSSETTHIKFFGKTKEETTTKHTVNKLDNGEWYTVNFERKEITAKRSIPIDMITAFHPDSDAGDTGKEMVKSLGGKKIGEENYMGYPCEIWEAMGVKQWVHKHITLKIETTVMGITTSKKATNIEFNIAVPDKYFKLPDFPIKKEESFFSNEEMNFDMDNMEDMDANMDKLSKLSFEEWKKMALSDKDDEEMQHMSEDELRQTYNMIQKMAKMRKGN</sequence>
<proteinExistence type="predicted"/>
<dbReference type="Proteomes" id="UP000256429">
    <property type="component" value="Unassembled WGS sequence"/>
</dbReference>
<comment type="caution">
    <text evidence="1">The sequence shown here is derived from an EMBL/GenBank/DDBJ whole genome shotgun (WGS) entry which is preliminary data.</text>
</comment>
<dbReference type="RefSeq" id="WP_115878697.1">
    <property type="nucleotide sequence ID" value="NZ_QTTQ01000009.1"/>
</dbReference>